<gene>
    <name evidence="3" type="ORF">EAS62_28175</name>
</gene>
<dbReference type="PANTHER" id="PTHR38342">
    <property type="entry name" value="SLR5037 PROTEIN"/>
    <property type="match status" value="1"/>
</dbReference>
<feature type="domain" description="DUF302" evidence="2">
    <location>
        <begin position="63"/>
        <end position="122"/>
    </location>
</feature>
<dbReference type="EMBL" id="RDRA01000017">
    <property type="protein sequence ID" value="RXG90394.1"/>
    <property type="molecule type" value="Genomic_DNA"/>
</dbReference>
<evidence type="ECO:0000313" key="4">
    <source>
        <dbReference type="Proteomes" id="UP000289946"/>
    </source>
</evidence>
<dbReference type="PANTHER" id="PTHR38342:SF2">
    <property type="entry name" value="INNER MEMBRANE OR EXPORTED"/>
    <property type="match status" value="1"/>
</dbReference>
<name>A0ABY0DE77_9BRAD</name>
<dbReference type="Gene3D" id="3.30.310.70">
    <property type="entry name" value="TT1751-like domain"/>
    <property type="match status" value="1"/>
</dbReference>
<accession>A0ABY0DE77</accession>
<feature type="signal peptide" evidence="1">
    <location>
        <begin position="1"/>
        <end position="20"/>
    </location>
</feature>
<dbReference type="RefSeq" id="WP_128941555.1">
    <property type="nucleotide sequence ID" value="NZ_RDRA01000017.1"/>
</dbReference>
<evidence type="ECO:0000256" key="1">
    <source>
        <dbReference type="SAM" id="SignalP"/>
    </source>
</evidence>
<protein>
    <submittedName>
        <fullName evidence="3">DUF302 domain-containing protein</fullName>
    </submittedName>
</protein>
<reference evidence="3 4" key="1">
    <citation type="submission" date="2018-10" db="EMBL/GenBank/DDBJ databases">
        <title>Bradyrhizobium sp. nov., isolated from effective nodules of peanut in China.</title>
        <authorList>
            <person name="Li Y."/>
        </authorList>
    </citation>
    <scope>NUCLEOTIDE SEQUENCE [LARGE SCALE GENOMIC DNA]</scope>
    <source>
        <strain evidence="3 4">CCBAU 51781</strain>
    </source>
</reference>
<dbReference type="InterPro" id="IPR005180">
    <property type="entry name" value="DUF302"/>
</dbReference>
<keyword evidence="1" id="KW-0732">Signal</keyword>
<feature type="chain" id="PRO_5046287635" evidence="1">
    <location>
        <begin position="21"/>
        <end position="159"/>
    </location>
</feature>
<dbReference type="InterPro" id="IPR035923">
    <property type="entry name" value="TT1751-like_sf"/>
</dbReference>
<organism evidence="3 4">
    <name type="scientific">Bradyrhizobium zhanjiangense</name>
    <dbReference type="NCBI Taxonomy" id="1325107"/>
    <lineage>
        <taxon>Bacteria</taxon>
        <taxon>Pseudomonadati</taxon>
        <taxon>Pseudomonadota</taxon>
        <taxon>Alphaproteobacteria</taxon>
        <taxon>Hyphomicrobiales</taxon>
        <taxon>Nitrobacteraceae</taxon>
        <taxon>Bradyrhizobium</taxon>
    </lineage>
</organism>
<sequence>MYRIFVTVTALSIAISPATAGTIRPQSGWVVIDTRYPFSTLGERLESAVKGQHMGLVTLASASEGAKAAGIHIPGNRVVGVFRNDFARRMLDASVSAGIEAPIRFYVTENPDGTATLAYKKPTTVFAPYADEGKDALKGVAAELDEMFAKIAEQAAREK</sequence>
<keyword evidence="4" id="KW-1185">Reference proteome</keyword>
<dbReference type="Proteomes" id="UP000289946">
    <property type="component" value="Unassembled WGS sequence"/>
</dbReference>
<evidence type="ECO:0000313" key="3">
    <source>
        <dbReference type="EMBL" id="RXG90394.1"/>
    </source>
</evidence>
<dbReference type="CDD" id="cd14797">
    <property type="entry name" value="DUF302"/>
    <property type="match status" value="1"/>
</dbReference>
<comment type="caution">
    <text evidence="3">The sequence shown here is derived from an EMBL/GenBank/DDBJ whole genome shotgun (WGS) entry which is preliminary data.</text>
</comment>
<dbReference type="Pfam" id="PF03625">
    <property type="entry name" value="DUF302"/>
    <property type="match status" value="1"/>
</dbReference>
<evidence type="ECO:0000259" key="2">
    <source>
        <dbReference type="Pfam" id="PF03625"/>
    </source>
</evidence>
<proteinExistence type="predicted"/>
<dbReference type="SUPFAM" id="SSF103247">
    <property type="entry name" value="TT1751-like"/>
    <property type="match status" value="1"/>
</dbReference>